<accession>A0A0F9QCT6</accession>
<protein>
    <submittedName>
        <fullName evidence="1">Uncharacterized protein</fullName>
    </submittedName>
</protein>
<dbReference type="AlphaFoldDB" id="A0A0F9QCT6"/>
<gene>
    <name evidence="1" type="ORF">LCGC14_1030470</name>
</gene>
<reference evidence="1" key="1">
    <citation type="journal article" date="2015" name="Nature">
        <title>Complex archaea that bridge the gap between prokaryotes and eukaryotes.</title>
        <authorList>
            <person name="Spang A."/>
            <person name="Saw J.H."/>
            <person name="Jorgensen S.L."/>
            <person name="Zaremba-Niedzwiedzka K."/>
            <person name="Martijn J."/>
            <person name="Lind A.E."/>
            <person name="van Eijk R."/>
            <person name="Schleper C."/>
            <person name="Guy L."/>
            <person name="Ettema T.J."/>
        </authorList>
    </citation>
    <scope>NUCLEOTIDE SEQUENCE</scope>
</reference>
<organism evidence="1">
    <name type="scientific">marine sediment metagenome</name>
    <dbReference type="NCBI Taxonomy" id="412755"/>
    <lineage>
        <taxon>unclassified sequences</taxon>
        <taxon>metagenomes</taxon>
        <taxon>ecological metagenomes</taxon>
    </lineage>
</organism>
<name>A0A0F9QCT6_9ZZZZ</name>
<comment type="caution">
    <text evidence="1">The sequence shown here is derived from an EMBL/GenBank/DDBJ whole genome shotgun (WGS) entry which is preliminary data.</text>
</comment>
<sequence length="471" mass="50104">MTLPTVGDPLPVTLGELHDLGDHSGSLLAITITDAGGLDITWTAGMLRTPTGDIVLTVAGSATCTDDAVNFLKWTSGNSLVVATTDATHDSEVPIGHIACQNGDIWDVHTDPVSRAVTTDIQHGLEEIFPLAVSSGCLVSEDTDATDPLDVTISSGAYLHDLHDEHTVTGFDSRTANTLIRCFIDGSGPETWDFTADGAQSEIDVGNWNSGTSLIGTSVGKYYKGLFVISERNIFWIYAQAEHNTVAQAIDGVLPSIPPGLDNFPRSVAYIYKHGDTAFEPATSDRWMDARPLVPGSVPAGPITDHGELVGLAPDDDHTQYLLLAGRSGGQIINGGTDASDDLTLKATAHATQGFIHFGSEVDAGAHTIGFTLQTATGDGTTTIDWRLGNHFKFTWGAQDETFTFTAPSNVGHLTLEMKQDGTGGRDATLSMITWLGTVPVFPDGGANKTMFALIFYDGTTYWGQITDWET</sequence>
<dbReference type="EMBL" id="LAZR01004180">
    <property type="protein sequence ID" value="KKN11046.1"/>
    <property type="molecule type" value="Genomic_DNA"/>
</dbReference>
<evidence type="ECO:0000313" key="1">
    <source>
        <dbReference type="EMBL" id="KKN11046.1"/>
    </source>
</evidence>
<proteinExistence type="predicted"/>